<dbReference type="InterPro" id="IPR016428">
    <property type="entry name" value="QueF_type2"/>
</dbReference>
<name>A0A2P5T1J0_9GAMM</name>
<dbReference type="InterPro" id="IPR050084">
    <property type="entry name" value="NADPH_dep_7-cyano-7-deazaG_red"/>
</dbReference>
<keyword evidence="2" id="KW-0671">Queuosine biosynthesis</keyword>
<sequence>MFTYRQNKLINNVSLNNSIIYAKKFNLIKIMPRSSYRKDIGVFNKIIPFFGNDMWTLYELSWLNNKGLPQVSIGKIVFNCDSKNIIESSSLQLYLSSFTQIKFNNWNEIRKILEYDLSICSESKVDVSLFRLNEIKVHSINNFSGYCIDEQDIEIEDYFINPNYLEGSVRNRIVKETLISHLFKSICPITNKSNWGSIMIYYKGPSINYASLLRYLMSFRNHSELYEQCIERIFNDISYFCNPTELTVYARYIRREGIEINSWRSNISFSPTCLRLVRQ</sequence>
<dbReference type="SUPFAM" id="SSF55620">
    <property type="entry name" value="Tetrahydrobiopterin biosynthesis enzymes-like"/>
    <property type="match status" value="1"/>
</dbReference>
<dbReference type="EMBL" id="PDKR01000004">
    <property type="protein sequence ID" value="PPI88455.1"/>
    <property type="molecule type" value="Genomic_DNA"/>
</dbReference>
<dbReference type="PANTHER" id="PTHR34354:SF1">
    <property type="entry name" value="NADPH-DEPENDENT 7-CYANO-7-DEAZAGUANINE REDUCTASE"/>
    <property type="match status" value="1"/>
</dbReference>
<keyword evidence="4" id="KW-0560">Oxidoreductase</keyword>
<dbReference type="InterPro" id="IPR043133">
    <property type="entry name" value="GTP-CH-I_C/QueF"/>
</dbReference>
<dbReference type="RefSeq" id="WP_136132646.1">
    <property type="nucleotide sequence ID" value="NZ_PDKR01000004.1"/>
</dbReference>
<dbReference type="GO" id="GO:0033739">
    <property type="term" value="F:preQ1 synthase activity"/>
    <property type="evidence" value="ECO:0007669"/>
    <property type="project" value="InterPro"/>
</dbReference>
<protein>
    <submittedName>
        <fullName evidence="6">NADPH-dependent 7-cyano-7-deazaguanine reductase QueF</fullName>
    </submittedName>
</protein>
<evidence type="ECO:0000313" key="6">
    <source>
        <dbReference type="EMBL" id="PPI88455.1"/>
    </source>
</evidence>
<dbReference type="AlphaFoldDB" id="A0A2P5T1J0"/>
<dbReference type="InterPro" id="IPR029500">
    <property type="entry name" value="QueF"/>
</dbReference>
<dbReference type="InterPro" id="IPR029139">
    <property type="entry name" value="QueF_N"/>
</dbReference>
<dbReference type="Pfam" id="PF14489">
    <property type="entry name" value="QueF"/>
    <property type="match status" value="1"/>
</dbReference>
<comment type="caution">
    <text evidence="6">The sequence shown here is derived from an EMBL/GenBank/DDBJ whole genome shotgun (WGS) entry which is preliminary data.</text>
</comment>
<evidence type="ECO:0000256" key="1">
    <source>
        <dbReference type="ARBA" id="ARBA00022490"/>
    </source>
</evidence>
<dbReference type="PANTHER" id="PTHR34354">
    <property type="entry name" value="NADPH-DEPENDENT 7-CYANO-7-DEAZAGUANINE REDUCTASE"/>
    <property type="match status" value="1"/>
</dbReference>
<dbReference type="GO" id="GO:0008616">
    <property type="term" value="P:tRNA queuosine(34) biosynthetic process"/>
    <property type="evidence" value="ECO:0007669"/>
    <property type="project" value="UniProtKB-KW"/>
</dbReference>
<feature type="domain" description="NADPH-dependent 7-cyano-7-deazaguanine reductase N-terminal" evidence="5">
    <location>
        <begin position="26"/>
        <end position="129"/>
    </location>
</feature>
<evidence type="ECO:0000256" key="2">
    <source>
        <dbReference type="ARBA" id="ARBA00022785"/>
    </source>
</evidence>
<dbReference type="PIRSF" id="PIRSF004750">
    <property type="entry name" value="Nitrile_oxidored_YqcD_prd"/>
    <property type="match status" value="1"/>
</dbReference>
<evidence type="ECO:0000259" key="5">
    <source>
        <dbReference type="Pfam" id="PF14819"/>
    </source>
</evidence>
<evidence type="ECO:0000313" key="7">
    <source>
        <dbReference type="Proteomes" id="UP000295937"/>
    </source>
</evidence>
<evidence type="ECO:0000256" key="4">
    <source>
        <dbReference type="ARBA" id="ARBA00023002"/>
    </source>
</evidence>
<keyword evidence="1" id="KW-0963">Cytoplasm</keyword>
<evidence type="ECO:0000256" key="3">
    <source>
        <dbReference type="ARBA" id="ARBA00022857"/>
    </source>
</evidence>
<organism evidence="6 7">
    <name type="scientific">Candidatus Pantoea edessiphila</name>
    <dbReference type="NCBI Taxonomy" id="2044610"/>
    <lineage>
        <taxon>Bacteria</taxon>
        <taxon>Pseudomonadati</taxon>
        <taxon>Pseudomonadota</taxon>
        <taxon>Gammaproteobacteria</taxon>
        <taxon>Enterobacterales</taxon>
        <taxon>Erwiniaceae</taxon>
        <taxon>Pantoea</taxon>
    </lineage>
</organism>
<dbReference type="OrthoDB" id="9789995at2"/>
<dbReference type="Gene3D" id="3.30.1130.10">
    <property type="match status" value="2"/>
</dbReference>
<dbReference type="GO" id="GO:0005737">
    <property type="term" value="C:cytoplasm"/>
    <property type="evidence" value="ECO:0007669"/>
    <property type="project" value="InterPro"/>
</dbReference>
<proteinExistence type="predicted"/>
<dbReference type="NCBIfam" id="TIGR03138">
    <property type="entry name" value="QueF"/>
    <property type="match status" value="1"/>
</dbReference>
<dbReference type="Pfam" id="PF14819">
    <property type="entry name" value="QueF_N"/>
    <property type="match status" value="1"/>
</dbReference>
<keyword evidence="3" id="KW-0521">NADP</keyword>
<gene>
    <name evidence="6" type="ORF">CRV09_02810</name>
</gene>
<accession>A0A2P5T1J0</accession>
<reference evidence="6 7" key="1">
    <citation type="journal article" date="2018" name="Genome Biol. Evol.">
        <title>Cladogenesis and Genomic Streamlining in Extracellular Endosymbionts of Tropical Stink Bugs.</title>
        <authorList>
            <person name="Otero-Bravo A."/>
            <person name="Goffredi S."/>
            <person name="Sabree Z.L."/>
        </authorList>
    </citation>
    <scope>NUCLEOTIDE SEQUENCE [LARGE SCALE GENOMIC DNA]</scope>
    <source>
        <strain evidence="6 7">SoEO</strain>
    </source>
</reference>
<dbReference type="Proteomes" id="UP000295937">
    <property type="component" value="Unassembled WGS sequence"/>
</dbReference>